<evidence type="ECO:0000313" key="3">
    <source>
        <dbReference type="Proteomes" id="UP000305874"/>
    </source>
</evidence>
<accession>A0A5S3Z2W4</accession>
<dbReference type="InterPro" id="IPR013785">
    <property type="entry name" value="Aldolase_TIM"/>
</dbReference>
<comment type="caution">
    <text evidence="2">The sequence shown here is derived from an EMBL/GenBank/DDBJ whole genome shotgun (WGS) entry which is preliminary data.</text>
</comment>
<dbReference type="Proteomes" id="UP000305874">
    <property type="component" value="Unassembled WGS sequence"/>
</dbReference>
<name>A0A5S3Z2W4_9GAMM</name>
<dbReference type="PANTHER" id="PTHR35273:SF2">
    <property type="entry name" value="ALPHA-GALACTOSIDASE"/>
    <property type="match status" value="1"/>
</dbReference>
<dbReference type="Gene3D" id="3.20.20.70">
    <property type="entry name" value="Aldolase class I"/>
    <property type="match status" value="1"/>
</dbReference>
<dbReference type="Pfam" id="PF03537">
    <property type="entry name" value="Glyco_hydro_114"/>
    <property type="match status" value="1"/>
</dbReference>
<dbReference type="RefSeq" id="WP_138548387.1">
    <property type="nucleotide sequence ID" value="NZ_PNCG01000013.1"/>
</dbReference>
<feature type="domain" description="Glycoside-hydrolase family GH114 TIM-barrel" evidence="1">
    <location>
        <begin position="41"/>
        <end position="265"/>
    </location>
</feature>
<dbReference type="InterPro" id="IPR004352">
    <property type="entry name" value="GH114_TIM-barrel"/>
</dbReference>
<evidence type="ECO:0000313" key="2">
    <source>
        <dbReference type="EMBL" id="TMP86563.1"/>
    </source>
</evidence>
<evidence type="ECO:0000259" key="1">
    <source>
        <dbReference type="Pfam" id="PF03537"/>
    </source>
</evidence>
<reference evidence="3" key="2">
    <citation type="submission" date="2019-06" db="EMBL/GenBank/DDBJ databases">
        <title>Co-occurence of chitin degradation, pigmentation and bioactivity in marine Pseudoalteromonas.</title>
        <authorList>
            <person name="Sonnenschein E.C."/>
            <person name="Bech P.K."/>
        </authorList>
    </citation>
    <scope>NUCLEOTIDE SEQUENCE [LARGE SCALE GENOMIC DNA]</scope>
    <source>
        <strain evidence="3">S2897</strain>
    </source>
</reference>
<dbReference type="SUPFAM" id="SSF51445">
    <property type="entry name" value="(Trans)glycosidases"/>
    <property type="match status" value="1"/>
</dbReference>
<reference evidence="2 3" key="1">
    <citation type="submission" date="2017-12" db="EMBL/GenBank/DDBJ databases">
        <authorList>
            <person name="Paulsen S."/>
            <person name="Gram L.K."/>
        </authorList>
    </citation>
    <scope>NUCLEOTIDE SEQUENCE [LARGE SCALE GENOMIC DNA]</scope>
    <source>
        <strain evidence="2 3">S2897</strain>
    </source>
</reference>
<dbReference type="AlphaFoldDB" id="A0A5S3Z2W4"/>
<dbReference type="STRING" id="151081.TW72_16830"/>
<dbReference type="InterPro" id="IPR017853">
    <property type="entry name" value="GH"/>
</dbReference>
<dbReference type="EMBL" id="PNCG01000013">
    <property type="protein sequence ID" value="TMP86563.1"/>
    <property type="molecule type" value="Genomic_DNA"/>
</dbReference>
<proteinExistence type="predicted"/>
<dbReference type="PROSITE" id="PS51257">
    <property type="entry name" value="PROKAR_LIPOPROTEIN"/>
    <property type="match status" value="1"/>
</dbReference>
<dbReference type="PANTHER" id="PTHR35273">
    <property type="entry name" value="ALPHA-1,4 POLYGALACTOSAMINIDASE, PUTATIVE (AFU_ORTHOLOGUE AFUA_3G07890)-RELATED"/>
    <property type="match status" value="1"/>
</dbReference>
<sequence>MIRRLSSALLLSMGMLVGCGGSSSDSQAPAGPPPYPPQGSTWQWQLLGALNSEYDVFAYDIDLFNTAAETIASLQQQGRFVICYFSAGSYESFREDAGEFLDSELGNTLANFANERWLDTRSSNVRAIMRARMDLAAAKGCDAVEPDNVDGHINNTGFALTRENSINYSQFIAEYARSLGLYVGLKNNVGLAQTLEPYFDFAVNESCFRFNECARLAPFVDAKKAVFHVEYLSVAEVGSGELQRVCAQTEPLGFSTLVLPTALNDAYRFSCSEQ</sequence>
<protein>
    <submittedName>
        <fullName evidence="2">Endo alpha-1,4 polygalactosaminidase</fullName>
    </submittedName>
</protein>
<organism evidence="2 3">
    <name type="scientific">Pseudoalteromonas ruthenica</name>
    <dbReference type="NCBI Taxonomy" id="151081"/>
    <lineage>
        <taxon>Bacteria</taxon>
        <taxon>Pseudomonadati</taxon>
        <taxon>Pseudomonadota</taxon>
        <taxon>Gammaproteobacteria</taxon>
        <taxon>Alteromonadales</taxon>
        <taxon>Pseudoalteromonadaceae</taxon>
        <taxon>Pseudoalteromonas</taxon>
    </lineage>
</organism>
<gene>
    <name evidence="2" type="ORF">CWC05_12220</name>
</gene>